<evidence type="ECO:0000256" key="1">
    <source>
        <dbReference type="ARBA" id="ARBA00004370"/>
    </source>
</evidence>
<evidence type="ECO:0000313" key="9">
    <source>
        <dbReference type="Proteomes" id="UP000225706"/>
    </source>
</evidence>
<dbReference type="GO" id="GO:0007165">
    <property type="term" value="P:signal transduction"/>
    <property type="evidence" value="ECO:0007669"/>
    <property type="project" value="InterPro"/>
</dbReference>
<evidence type="ECO:0000313" key="8">
    <source>
        <dbReference type="EMBL" id="PFX15164.1"/>
    </source>
</evidence>
<dbReference type="PANTHER" id="PTHR24365:SF541">
    <property type="entry name" value="PROTEIN TOLL-RELATED"/>
    <property type="match status" value="1"/>
</dbReference>
<name>A0A2B4R9Z5_STYPI</name>
<feature type="transmembrane region" description="Helical" evidence="6">
    <location>
        <begin position="168"/>
        <end position="188"/>
    </location>
</feature>
<comment type="subcellular location">
    <subcellularLocation>
        <location evidence="1">Membrane</location>
    </subcellularLocation>
</comment>
<dbReference type="PANTHER" id="PTHR24365">
    <property type="entry name" value="TOLL-LIKE RECEPTOR"/>
    <property type="match status" value="1"/>
</dbReference>
<keyword evidence="3" id="KW-0732">Signal</keyword>
<feature type="domain" description="TIR" evidence="7">
    <location>
        <begin position="216"/>
        <end position="350"/>
    </location>
</feature>
<dbReference type="AlphaFoldDB" id="A0A2B4R9Z5"/>
<dbReference type="EMBL" id="LSMT01000678">
    <property type="protein sequence ID" value="PFX15164.1"/>
    <property type="molecule type" value="Genomic_DNA"/>
</dbReference>
<evidence type="ECO:0000256" key="5">
    <source>
        <dbReference type="ARBA" id="ARBA00023136"/>
    </source>
</evidence>
<dbReference type="STRING" id="50429.A0A2B4R9Z5"/>
<keyword evidence="5 6" id="KW-0472">Membrane</keyword>
<reference evidence="9" key="1">
    <citation type="journal article" date="2017" name="bioRxiv">
        <title>Comparative analysis of the genomes of Stylophora pistillata and Acropora digitifera provides evidence for extensive differences between species of corals.</title>
        <authorList>
            <person name="Voolstra C.R."/>
            <person name="Li Y."/>
            <person name="Liew Y.J."/>
            <person name="Baumgarten S."/>
            <person name="Zoccola D."/>
            <person name="Flot J.-F."/>
            <person name="Tambutte S."/>
            <person name="Allemand D."/>
            <person name="Aranda M."/>
        </authorList>
    </citation>
    <scope>NUCLEOTIDE SEQUENCE [LARGE SCALE GENOMIC DNA]</scope>
</reference>
<comment type="caution">
    <text evidence="8">The sequence shown here is derived from an EMBL/GenBank/DDBJ whole genome shotgun (WGS) entry which is preliminary data.</text>
</comment>
<dbReference type="SUPFAM" id="SSF52200">
    <property type="entry name" value="Toll/Interleukin receptor TIR domain"/>
    <property type="match status" value="1"/>
</dbReference>
<keyword evidence="8" id="KW-0675">Receptor</keyword>
<gene>
    <name evidence="8" type="primary">TLR2</name>
    <name evidence="8" type="ORF">AWC38_SpisGene20632</name>
</gene>
<keyword evidence="2 6" id="KW-0812">Transmembrane</keyword>
<evidence type="ECO:0000256" key="6">
    <source>
        <dbReference type="SAM" id="Phobius"/>
    </source>
</evidence>
<evidence type="ECO:0000256" key="2">
    <source>
        <dbReference type="ARBA" id="ARBA00022692"/>
    </source>
</evidence>
<dbReference type="InterPro" id="IPR035897">
    <property type="entry name" value="Toll_tir_struct_dom_sf"/>
</dbReference>
<dbReference type="Proteomes" id="UP000225706">
    <property type="component" value="Unassembled WGS sequence"/>
</dbReference>
<dbReference type="InterPro" id="IPR000157">
    <property type="entry name" value="TIR_dom"/>
</dbReference>
<proteinExistence type="predicted"/>
<protein>
    <submittedName>
        <fullName evidence="8">Toll-like receptor 2</fullName>
    </submittedName>
</protein>
<evidence type="ECO:0000256" key="4">
    <source>
        <dbReference type="ARBA" id="ARBA00022989"/>
    </source>
</evidence>
<evidence type="ECO:0000259" key="7">
    <source>
        <dbReference type="PROSITE" id="PS50104"/>
    </source>
</evidence>
<keyword evidence="9" id="KW-1185">Reference proteome</keyword>
<dbReference type="Gene3D" id="3.40.50.10140">
    <property type="entry name" value="Toll/interleukin-1 receptor homology (TIR) domain"/>
    <property type="match status" value="1"/>
</dbReference>
<accession>A0A2B4R9Z5</accession>
<keyword evidence="4 6" id="KW-1133">Transmembrane helix</keyword>
<dbReference type="Pfam" id="PF13676">
    <property type="entry name" value="TIR_2"/>
    <property type="match status" value="1"/>
</dbReference>
<dbReference type="GO" id="GO:0038023">
    <property type="term" value="F:signaling receptor activity"/>
    <property type="evidence" value="ECO:0007669"/>
    <property type="project" value="TreeGrafter"/>
</dbReference>
<evidence type="ECO:0000256" key="3">
    <source>
        <dbReference type="ARBA" id="ARBA00022729"/>
    </source>
</evidence>
<sequence length="382" mass="43593">MLAKITVVVVGALIIAGAFIECLDHSIHKAAGCLRACGLDEQKTWTKRDQAMLSTSCNQCLRRRKDLVRRRRRSLGDSSGFLKGYSVRYLSVDSQVLCAQVPKSQTSLRINVSRYGYNQEEPIDLVFGLPVTSVVITTKSSTTAKVSTTEKESTPRTTTNGFDITLKYVSISVGAIAGVLAVVLAAVCHKQFIRICLQHWKSENGRPSNDPGPENYEYDVFMIFNCDDYTWVEERLLLLLERQHQLRCRIHHRDFRAGGMIYDLMSDSVYRSYKNIVVYSWNFLNSRFCGYELNLAKQRLLSRNDDSLVIIRIDDADLGLLPEDLQTRSVIDYGSDRERTHWKRKLLEFLGIPHRYSHLRSTENNDTEVSVLEPVNEVVIEN</sequence>
<organism evidence="8 9">
    <name type="scientific">Stylophora pistillata</name>
    <name type="common">Smooth cauliflower coral</name>
    <dbReference type="NCBI Taxonomy" id="50429"/>
    <lineage>
        <taxon>Eukaryota</taxon>
        <taxon>Metazoa</taxon>
        <taxon>Cnidaria</taxon>
        <taxon>Anthozoa</taxon>
        <taxon>Hexacorallia</taxon>
        <taxon>Scleractinia</taxon>
        <taxon>Astrocoeniina</taxon>
        <taxon>Pocilloporidae</taxon>
        <taxon>Stylophora</taxon>
    </lineage>
</organism>
<dbReference type="SMART" id="SM00255">
    <property type="entry name" value="TIR"/>
    <property type="match status" value="1"/>
</dbReference>
<dbReference type="PROSITE" id="PS50104">
    <property type="entry name" value="TIR"/>
    <property type="match status" value="1"/>
</dbReference>
<dbReference type="GO" id="GO:0005886">
    <property type="term" value="C:plasma membrane"/>
    <property type="evidence" value="ECO:0007669"/>
    <property type="project" value="TreeGrafter"/>
</dbReference>
<dbReference type="OrthoDB" id="6071240at2759"/>